<evidence type="ECO:0000313" key="2">
    <source>
        <dbReference type="EMBL" id="KAK3955691.1"/>
    </source>
</evidence>
<dbReference type="Proteomes" id="UP001303222">
    <property type="component" value="Unassembled WGS sequence"/>
</dbReference>
<sequence>MFRHGWLPVERWHCTLLSGVASLPVSSGTIVALSIIWLEFGVIPSKEDDVCSSIPGCCALAHSLCFYVSLSILGTYVRTYCQPSCTVTC</sequence>
<feature type="transmembrane region" description="Helical" evidence="1">
    <location>
        <begin position="54"/>
        <end position="77"/>
    </location>
</feature>
<dbReference type="AlphaFoldDB" id="A0AAN6P2W4"/>
<feature type="transmembrane region" description="Helical" evidence="1">
    <location>
        <begin position="20"/>
        <end position="42"/>
    </location>
</feature>
<dbReference type="EMBL" id="MU859073">
    <property type="protein sequence ID" value="KAK3955691.1"/>
    <property type="molecule type" value="Genomic_DNA"/>
</dbReference>
<evidence type="ECO:0000313" key="3">
    <source>
        <dbReference type="Proteomes" id="UP001303222"/>
    </source>
</evidence>
<keyword evidence="1" id="KW-0472">Membrane</keyword>
<proteinExistence type="predicted"/>
<comment type="caution">
    <text evidence="2">The sequence shown here is derived from an EMBL/GenBank/DDBJ whole genome shotgun (WGS) entry which is preliminary data.</text>
</comment>
<keyword evidence="1" id="KW-1133">Transmembrane helix</keyword>
<keyword evidence="3" id="KW-1185">Reference proteome</keyword>
<keyword evidence="1" id="KW-0812">Transmembrane</keyword>
<organism evidence="2 3">
    <name type="scientific">Pseudoneurospora amorphoporcata</name>
    <dbReference type="NCBI Taxonomy" id="241081"/>
    <lineage>
        <taxon>Eukaryota</taxon>
        <taxon>Fungi</taxon>
        <taxon>Dikarya</taxon>
        <taxon>Ascomycota</taxon>
        <taxon>Pezizomycotina</taxon>
        <taxon>Sordariomycetes</taxon>
        <taxon>Sordariomycetidae</taxon>
        <taxon>Sordariales</taxon>
        <taxon>Sordariaceae</taxon>
        <taxon>Pseudoneurospora</taxon>
    </lineage>
</organism>
<gene>
    <name evidence="2" type="ORF">QBC32DRAFT_332885</name>
</gene>
<reference evidence="2" key="1">
    <citation type="journal article" date="2023" name="Mol. Phylogenet. Evol.">
        <title>Genome-scale phylogeny and comparative genomics of the fungal order Sordariales.</title>
        <authorList>
            <person name="Hensen N."/>
            <person name="Bonometti L."/>
            <person name="Westerberg I."/>
            <person name="Brannstrom I.O."/>
            <person name="Guillou S."/>
            <person name="Cros-Aarteil S."/>
            <person name="Calhoun S."/>
            <person name="Haridas S."/>
            <person name="Kuo A."/>
            <person name="Mondo S."/>
            <person name="Pangilinan J."/>
            <person name="Riley R."/>
            <person name="LaButti K."/>
            <person name="Andreopoulos B."/>
            <person name="Lipzen A."/>
            <person name="Chen C."/>
            <person name="Yan M."/>
            <person name="Daum C."/>
            <person name="Ng V."/>
            <person name="Clum A."/>
            <person name="Steindorff A."/>
            <person name="Ohm R.A."/>
            <person name="Martin F."/>
            <person name="Silar P."/>
            <person name="Natvig D.O."/>
            <person name="Lalanne C."/>
            <person name="Gautier V."/>
            <person name="Ament-Velasquez S.L."/>
            <person name="Kruys A."/>
            <person name="Hutchinson M.I."/>
            <person name="Powell A.J."/>
            <person name="Barry K."/>
            <person name="Miller A.N."/>
            <person name="Grigoriev I.V."/>
            <person name="Debuchy R."/>
            <person name="Gladieux P."/>
            <person name="Hiltunen Thoren M."/>
            <person name="Johannesson H."/>
        </authorList>
    </citation>
    <scope>NUCLEOTIDE SEQUENCE</scope>
    <source>
        <strain evidence="2">CBS 626.80</strain>
    </source>
</reference>
<reference evidence="2" key="2">
    <citation type="submission" date="2023-06" db="EMBL/GenBank/DDBJ databases">
        <authorList>
            <consortium name="Lawrence Berkeley National Laboratory"/>
            <person name="Mondo S.J."/>
            <person name="Hensen N."/>
            <person name="Bonometti L."/>
            <person name="Westerberg I."/>
            <person name="Brannstrom I.O."/>
            <person name="Guillou S."/>
            <person name="Cros-Aarteil S."/>
            <person name="Calhoun S."/>
            <person name="Haridas S."/>
            <person name="Kuo A."/>
            <person name="Pangilinan J."/>
            <person name="Riley R."/>
            <person name="Labutti K."/>
            <person name="Andreopoulos B."/>
            <person name="Lipzen A."/>
            <person name="Chen C."/>
            <person name="Yanf M."/>
            <person name="Daum C."/>
            <person name="Ng V."/>
            <person name="Clum A."/>
            <person name="Steindorff A."/>
            <person name="Ohm R."/>
            <person name="Martin F."/>
            <person name="Silar P."/>
            <person name="Natvig D."/>
            <person name="Lalanne C."/>
            <person name="Gautier V."/>
            <person name="Ament-Velasquez S.L."/>
            <person name="Kruys A."/>
            <person name="Hutchinson M.I."/>
            <person name="Powell A.J."/>
            <person name="Barry K."/>
            <person name="Miller A.N."/>
            <person name="Grigoriev I.V."/>
            <person name="Debuchy R."/>
            <person name="Gladieux P."/>
            <person name="Thoren M.H."/>
            <person name="Johannesson H."/>
        </authorList>
    </citation>
    <scope>NUCLEOTIDE SEQUENCE</scope>
    <source>
        <strain evidence="2">CBS 626.80</strain>
    </source>
</reference>
<name>A0AAN6P2W4_9PEZI</name>
<protein>
    <submittedName>
        <fullName evidence="2">Uncharacterized protein</fullName>
    </submittedName>
</protein>
<accession>A0AAN6P2W4</accession>
<evidence type="ECO:0000256" key="1">
    <source>
        <dbReference type="SAM" id="Phobius"/>
    </source>
</evidence>